<proteinExistence type="predicted"/>
<dbReference type="Proteomes" id="UP000191500">
    <property type="component" value="Unassembled WGS sequence"/>
</dbReference>
<dbReference type="AlphaFoldDB" id="A0A1V6UUD2"/>
<reference evidence="2" key="1">
    <citation type="journal article" date="2017" name="Nat. Microbiol.">
        <title>Global analysis of biosynthetic gene clusters reveals vast potential of secondary metabolite production in Penicillium species.</title>
        <authorList>
            <person name="Nielsen J.C."/>
            <person name="Grijseels S."/>
            <person name="Prigent S."/>
            <person name="Ji B."/>
            <person name="Dainat J."/>
            <person name="Nielsen K.F."/>
            <person name="Frisvad J.C."/>
            <person name="Workman M."/>
            <person name="Nielsen J."/>
        </authorList>
    </citation>
    <scope>NUCLEOTIDE SEQUENCE [LARGE SCALE GENOMIC DNA]</scope>
    <source>
        <strain evidence="2">IBT 31321</strain>
    </source>
</reference>
<name>A0A1V6UUD2_9EURO</name>
<gene>
    <name evidence="1" type="ORF">PENCOP_c004G06951</name>
</gene>
<dbReference type="CDD" id="cd09917">
    <property type="entry name" value="F-box_SF"/>
    <property type="match status" value="1"/>
</dbReference>
<comment type="caution">
    <text evidence="1">The sequence shown here is derived from an EMBL/GenBank/DDBJ whole genome shotgun (WGS) entry which is preliminary data.</text>
</comment>
<keyword evidence="2" id="KW-1185">Reference proteome</keyword>
<dbReference type="SUPFAM" id="SSF81383">
    <property type="entry name" value="F-box domain"/>
    <property type="match status" value="1"/>
</dbReference>
<evidence type="ECO:0000313" key="2">
    <source>
        <dbReference type="Proteomes" id="UP000191500"/>
    </source>
</evidence>
<protein>
    <recommendedName>
        <fullName evidence="3">F-box domain-containing protein</fullName>
    </recommendedName>
</protein>
<evidence type="ECO:0008006" key="3">
    <source>
        <dbReference type="Google" id="ProtNLM"/>
    </source>
</evidence>
<evidence type="ECO:0000313" key="1">
    <source>
        <dbReference type="EMBL" id="OQE41849.1"/>
    </source>
</evidence>
<sequence>MAGSVFPPELWLMIIQFLRDEESPQHISRLAQTCKFFYQEINHVIYQSVRLRRVENARRFAKTVSSRPDLAALVKGVRHADDLGFSDFAGHSEPFYQALTKLQNLQTLVMRKEYCVSHEYTPEAALQEVLTNICYDAQDSYVRKSCLEDLMMDMEAQGYPLGSASDPFGLGFHPWGGDFSLHCWAEDLIEDTYFSRDNLKDLISALRTCHIGTDSDIDPNPKKDRYQPSLEFNETIFTLPRLQKICITGARFRKFGLPEASIDSCATDLRELLLLNCHVSTEDLELIIRFPCALQQITIRVPLSLKSPYEEEYYVFFIEELSARHSESLEYLDLDIYGGTDHGFGLDPFDVLKEIIVTPRSMTGSAGEEMILPHSLERLTIRYEDGTCLPLKSIYGELEDTCLPNLRTVICQIPDKICESTTSSEVRVEAEAFISKFKDLGVDLSTELVPYPLTMPKYDVCPCENLAFFHKFPFHPRVEPRPQIVQAATATATGQNTAPT</sequence>
<dbReference type="SUPFAM" id="SSF52047">
    <property type="entry name" value="RNI-like"/>
    <property type="match status" value="1"/>
</dbReference>
<dbReference type="EMBL" id="MDDG01000004">
    <property type="protein sequence ID" value="OQE41849.1"/>
    <property type="molecule type" value="Genomic_DNA"/>
</dbReference>
<dbReference type="InterPro" id="IPR036047">
    <property type="entry name" value="F-box-like_dom_sf"/>
</dbReference>
<accession>A0A1V6UUD2</accession>
<organism evidence="1 2">
    <name type="scientific">Penicillium coprophilum</name>
    <dbReference type="NCBI Taxonomy" id="36646"/>
    <lineage>
        <taxon>Eukaryota</taxon>
        <taxon>Fungi</taxon>
        <taxon>Dikarya</taxon>
        <taxon>Ascomycota</taxon>
        <taxon>Pezizomycotina</taxon>
        <taxon>Eurotiomycetes</taxon>
        <taxon>Eurotiomycetidae</taxon>
        <taxon>Eurotiales</taxon>
        <taxon>Aspergillaceae</taxon>
        <taxon>Penicillium</taxon>
    </lineage>
</organism>